<comment type="caution">
    <text evidence="1">The sequence shown here is derived from an EMBL/GenBank/DDBJ whole genome shotgun (WGS) entry which is preliminary data.</text>
</comment>
<dbReference type="Proteomes" id="UP000004625">
    <property type="component" value="Unassembled WGS sequence"/>
</dbReference>
<dbReference type="EMBL" id="AGEY01000211">
    <property type="protein sequence ID" value="EHL95122.1"/>
    <property type="molecule type" value="Genomic_DNA"/>
</dbReference>
<dbReference type="STRING" id="797515.HMPREF9103_03094"/>
<organism evidence="1 2">
    <name type="scientific">Lentilactobacillus parafarraginis F0439</name>
    <dbReference type="NCBI Taxonomy" id="797515"/>
    <lineage>
        <taxon>Bacteria</taxon>
        <taxon>Bacillati</taxon>
        <taxon>Bacillota</taxon>
        <taxon>Bacilli</taxon>
        <taxon>Lactobacillales</taxon>
        <taxon>Lactobacillaceae</taxon>
        <taxon>Lentilactobacillus</taxon>
    </lineage>
</organism>
<accession>G9ZTK9</accession>
<dbReference type="HOGENOM" id="CLU_3119175_0_0_9"/>
<dbReference type="AlphaFoldDB" id="G9ZTK9"/>
<gene>
    <name evidence="1" type="ORF">HMPREF9103_03094</name>
</gene>
<sequence>MKRVHWKTAKNIPIVIIVIKDPTEIDPLIFLSDMGEIPNFILEYLPYNWD</sequence>
<keyword evidence="2" id="KW-1185">Reference proteome</keyword>
<evidence type="ECO:0000313" key="2">
    <source>
        <dbReference type="Proteomes" id="UP000004625"/>
    </source>
</evidence>
<reference evidence="1 2" key="1">
    <citation type="submission" date="2011-09" db="EMBL/GenBank/DDBJ databases">
        <authorList>
            <person name="Weinstock G."/>
            <person name="Sodergren E."/>
            <person name="Clifton S."/>
            <person name="Fulton L."/>
            <person name="Fulton B."/>
            <person name="Courtney L."/>
            <person name="Fronick C."/>
            <person name="Harrison M."/>
            <person name="Strong C."/>
            <person name="Farmer C."/>
            <person name="Delahaunty K."/>
            <person name="Markovic C."/>
            <person name="Hall O."/>
            <person name="Minx P."/>
            <person name="Tomlinson C."/>
            <person name="Mitreva M."/>
            <person name="Hou S."/>
            <person name="Chen J."/>
            <person name="Wollam A."/>
            <person name="Pepin K.H."/>
            <person name="Johnson M."/>
            <person name="Bhonagiri V."/>
            <person name="Zhang X."/>
            <person name="Suruliraj S."/>
            <person name="Warren W."/>
            <person name="Chinwalla A."/>
            <person name="Mardis E.R."/>
            <person name="Wilson R.K."/>
        </authorList>
    </citation>
    <scope>NUCLEOTIDE SEQUENCE [LARGE SCALE GENOMIC DNA]</scope>
    <source>
        <strain evidence="1 2">F0439</strain>
    </source>
</reference>
<name>G9ZTK9_9LACO</name>
<proteinExistence type="predicted"/>
<evidence type="ECO:0000313" key="1">
    <source>
        <dbReference type="EMBL" id="EHL95122.1"/>
    </source>
</evidence>
<protein>
    <submittedName>
        <fullName evidence="1">Uncharacterized protein</fullName>
    </submittedName>
</protein>